<dbReference type="EC" id="4.3.3.7" evidence="6"/>
<evidence type="ECO:0000256" key="3">
    <source>
        <dbReference type="ARBA" id="ARBA00023270"/>
    </source>
</evidence>
<evidence type="ECO:0000256" key="4">
    <source>
        <dbReference type="PIRNR" id="PIRNR001365"/>
    </source>
</evidence>
<keyword evidence="3" id="KW-0704">Schiff base</keyword>
<dbReference type="GO" id="GO:0008747">
    <property type="term" value="F:N-acetylneuraminate lyase activity"/>
    <property type="evidence" value="ECO:0007669"/>
    <property type="project" value="UniProtKB-EC"/>
</dbReference>
<dbReference type="InterPro" id="IPR020625">
    <property type="entry name" value="Schiff_base-form_aldolases_AS"/>
</dbReference>
<proteinExistence type="inferred from homology"/>
<dbReference type="RefSeq" id="WP_021351917.1">
    <property type="nucleotide sequence ID" value="NZ_JAKRDN010000001.1"/>
</dbReference>
<dbReference type="PIRSF" id="PIRSF001365">
    <property type="entry name" value="DHDPS"/>
    <property type="match status" value="1"/>
</dbReference>
<dbReference type="GeneID" id="42781036"/>
<dbReference type="EC" id="4.1.3.3" evidence="6"/>
<gene>
    <name evidence="6" type="ORF">QPX42_04520</name>
</gene>
<dbReference type="PROSITE" id="PS00666">
    <property type="entry name" value="DHDPS_2"/>
    <property type="match status" value="1"/>
</dbReference>
<accession>A0AAP4BPR6</accession>
<comment type="similarity">
    <text evidence="1 4">Belongs to the DapA family.</text>
</comment>
<dbReference type="PRINTS" id="PR00146">
    <property type="entry name" value="DHPICSNTHASE"/>
</dbReference>
<comment type="caution">
    <text evidence="6">The sequence shown here is derived from an EMBL/GenBank/DDBJ whole genome shotgun (WGS) entry which is preliminary data.</text>
</comment>
<organism evidence="6 7">
    <name type="scientific">Corynebacterium pseudodiphtheriticum</name>
    <dbReference type="NCBI Taxonomy" id="37637"/>
    <lineage>
        <taxon>Bacteria</taxon>
        <taxon>Bacillati</taxon>
        <taxon>Actinomycetota</taxon>
        <taxon>Actinomycetes</taxon>
        <taxon>Mycobacteriales</taxon>
        <taxon>Corynebacteriaceae</taxon>
        <taxon>Corynebacterium</taxon>
    </lineage>
</organism>
<dbReference type="AlphaFoldDB" id="A0AAP4BPR6"/>
<dbReference type="SUPFAM" id="SSF51569">
    <property type="entry name" value="Aldolase"/>
    <property type="match status" value="1"/>
</dbReference>
<sequence>MFTGVYCPSITPFHSDGSIDFQAWEAHLERLISGGISGVLIFGSIGEFYALSTEQKKQAIEFVSQVVQGRMHFFIGSGSARIEEVKELNAHGLKHGADAAVVVSPYYFGPSDELAVQYFTELADASELPIVLYNFPDRTGNDLSAELISRIAQAHPNIVGVKDTVDSAAHTRRVIRDTPDSFSVLSGFDEYYFPNRIAGGQGVLCGLTNVVPEIFGDMHRAYESGDLAAAAQNAEKIAALMSVYEVGDHFIHTIKHAVRYASGADFSTATHEPYIELTRAQQEEIARLIDTARS</sequence>
<evidence type="ECO:0000256" key="2">
    <source>
        <dbReference type="ARBA" id="ARBA00023239"/>
    </source>
</evidence>
<dbReference type="GO" id="GO:0008840">
    <property type="term" value="F:4-hydroxy-tetrahydrodipicolinate synthase activity"/>
    <property type="evidence" value="ECO:0007669"/>
    <property type="project" value="UniProtKB-EC"/>
</dbReference>
<evidence type="ECO:0000313" key="7">
    <source>
        <dbReference type="Proteomes" id="UP001224412"/>
    </source>
</evidence>
<dbReference type="EMBL" id="JASNVH010000006">
    <property type="protein sequence ID" value="MDK4306817.1"/>
    <property type="molecule type" value="Genomic_DNA"/>
</dbReference>
<evidence type="ECO:0000313" key="6">
    <source>
        <dbReference type="EMBL" id="MDK4306817.1"/>
    </source>
</evidence>
<dbReference type="GO" id="GO:0044281">
    <property type="term" value="P:small molecule metabolic process"/>
    <property type="evidence" value="ECO:0007669"/>
    <property type="project" value="UniProtKB-ARBA"/>
</dbReference>
<evidence type="ECO:0000256" key="1">
    <source>
        <dbReference type="ARBA" id="ARBA00007592"/>
    </source>
</evidence>
<dbReference type="CDD" id="cd00408">
    <property type="entry name" value="DHDPS-like"/>
    <property type="match status" value="1"/>
</dbReference>
<reference evidence="6" key="1">
    <citation type="submission" date="2023-05" db="EMBL/GenBank/DDBJ databases">
        <title>Metabolic capabilities are highly conserved among human nasal-associated Corynebacterium species in pangenomic analyses.</title>
        <authorList>
            <person name="Tran T.H."/>
            <person name="Roberts A.Q."/>
            <person name="Escapa I.F."/>
            <person name="Gao W."/>
            <person name="Conlan S."/>
            <person name="Kong H."/>
            <person name="Segre J.A."/>
            <person name="Kelly M.S."/>
            <person name="Lemon K.P."/>
        </authorList>
    </citation>
    <scope>NUCLEOTIDE SEQUENCE</scope>
    <source>
        <strain evidence="6">KPL2773</strain>
    </source>
</reference>
<dbReference type="Pfam" id="PF00701">
    <property type="entry name" value="DHDPS"/>
    <property type="match status" value="1"/>
</dbReference>
<dbReference type="Gene3D" id="3.20.20.70">
    <property type="entry name" value="Aldolase class I"/>
    <property type="match status" value="1"/>
</dbReference>
<feature type="active site" description="Proton donor/acceptor" evidence="5">
    <location>
        <position position="133"/>
    </location>
</feature>
<dbReference type="PANTHER" id="PTHR12128">
    <property type="entry name" value="DIHYDRODIPICOLINATE SYNTHASE"/>
    <property type="match status" value="1"/>
</dbReference>
<evidence type="ECO:0000256" key="5">
    <source>
        <dbReference type="PIRSR" id="PIRSR001365-1"/>
    </source>
</evidence>
<dbReference type="InterPro" id="IPR013785">
    <property type="entry name" value="Aldolase_TIM"/>
</dbReference>
<keyword evidence="2 4" id="KW-0456">Lyase</keyword>
<dbReference type="EC" id="4.2.1.41" evidence="6"/>
<dbReference type="SMART" id="SM01130">
    <property type="entry name" value="DHDPS"/>
    <property type="match status" value="1"/>
</dbReference>
<dbReference type="GO" id="GO:0047448">
    <property type="term" value="F:5-dehydro-4-deoxyglucarate dehydratase activity"/>
    <property type="evidence" value="ECO:0007669"/>
    <property type="project" value="UniProtKB-EC"/>
</dbReference>
<name>A0AAP4BPR6_9CORY</name>
<feature type="active site" description="Schiff-base intermediate with substrate" evidence="5">
    <location>
        <position position="162"/>
    </location>
</feature>
<protein>
    <submittedName>
        <fullName evidence="6">Dihydrodipicolinate synthase family protein</fullName>
        <ecNumber evidence="6">4.1.3.3</ecNumber>
        <ecNumber evidence="6">4.2.1.41</ecNumber>
        <ecNumber evidence="6">4.3.3.7</ecNumber>
    </submittedName>
</protein>
<dbReference type="Proteomes" id="UP001224412">
    <property type="component" value="Unassembled WGS sequence"/>
</dbReference>
<dbReference type="PANTHER" id="PTHR12128:SF66">
    <property type="entry name" value="4-HYDROXY-2-OXOGLUTARATE ALDOLASE, MITOCHONDRIAL"/>
    <property type="match status" value="1"/>
</dbReference>
<dbReference type="InterPro" id="IPR002220">
    <property type="entry name" value="DapA-like"/>
</dbReference>